<reference evidence="2" key="1">
    <citation type="submission" date="2021-06" db="EMBL/GenBank/DDBJ databases">
        <authorList>
            <person name="Hodson N. C."/>
            <person name="Mongue J. A."/>
            <person name="Jaron S. K."/>
        </authorList>
    </citation>
    <scope>NUCLEOTIDE SEQUENCE</scope>
</reference>
<sequence>MNVRRSFRYFLIVILYSLTCGTIIYQVFYHLAQVLISSTSDDTTTFQCVIPKLSPDFLKPKYILPPPKCYNISPPLFTIDFENRLLRQKVELPFKCKALKCFYQQLKRHQDRPDFEYVDNTTVINIVATVTTLKPDVEHLRVWCNCTNEPNQGLIYEDYLSAVQINPDIEESLDEIRMGKELYSVLIISQDSSSHMNFLRTMPRVHDFLINTLDAIEFHGFNSLGPTTFWSFDPLVTGLDLLEFNNRCYGNGSYKDSCPFIWKEFEKSGYRTVFDEDQAASSSLFKYVGAHPFLRQPFHYDFRVVSRKLETMQKSSQFCFGSRLSFSVLLENMLRVAKQFHRKPYWAMFWASALSHFENSMSTFAEPSLLYSL</sequence>
<dbReference type="OrthoDB" id="413313at2759"/>
<gene>
    <name evidence="2" type="ORF">AFUS01_LOCUS18829</name>
</gene>
<proteinExistence type="predicted"/>
<keyword evidence="1" id="KW-1133">Transmembrane helix</keyword>
<dbReference type="EMBL" id="CAJVCH010190048">
    <property type="protein sequence ID" value="CAG7730164.1"/>
    <property type="molecule type" value="Genomic_DNA"/>
</dbReference>
<feature type="non-terminal residue" evidence="2">
    <location>
        <position position="1"/>
    </location>
</feature>
<evidence type="ECO:0000313" key="2">
    <source>
        <dbReference type="EMBL" id="CAG7730164.1"/>
    </source>
</evidence>
<keyword evidence="1" id="KW-0472">Membrane</keyword>
<feature type="transmembrane region" description="Helical" evidence="1">
    <location>
        <begin position="7"/>
        <end position="28"/>
    </location>
</feature>
<keyword evidence="1" id="KW-0812">Transmembrane</keyword>
<dbReference type="Pfam" id="PF02995">
    <property type="entry name" value="DUF229"/>
    <property type="match status" value="1"/>
</dbReference>
<dbReference type="AlphaFoldDB" id="A0A8J2K601"/>
<dbReference type="PANTHER" id="PTHR10974:SF1">
    <property type="entry name" value="FI08016P-RELATED"/>
    <property type="match status" value="1"/>
</dbReference>
<organism evidence="2 3">
    <name type="scientific">Allacma fusca</name>
    <dbReference type="NCBI Taxonomy" id="39272"/>
    <lineage>
        <taxon>Eukaryota</taxon>
        <taxon>Metazoa</taxon>
        <taxon>Ecdysozoa</taxon>
        <taxon>Arthropoda</taxon>
        <taxon>Hexapoda</taxon>
        <taxon>Collembola</taxon>
        <taxon>Symphypleona</taxon>
        <taxon>Sminthuridae</taxon>
        <taxon>Allacma</taxon>
    </lineage>
</organism>
<comment type="caution">
    <text evidence="2">The sequence shown here is derived from an EMBL/GenBank/DDBJ whole genome shotgun (WGS) entry which is preliminary data.</text>
</comment>
<accession>A0A8J2K601</accession>
<dbReference type="GO" id="GO:0005615">
    <property type="term" value="C:extracellular space"/>
    <property type="evidence" value="ECO:0007669"/>
    <property type="project" value="TreeGrafter"/>
</dbReference>
<dbReference type="Proteomes" id="UP000708208">
    <property type="component" value="Unassembled WGS sequence"/>
</dbReference>
<name>A0A8J2K601_9HEXA</name>
<evidence type="ECO:0000256" key="1">
    <source>
        <dbReference type="SAM" id="Phobius"/>
    </source>
</evidence>
<dbReference type="PANTHER" id="PTHR10974">
    <property type="entry name" value="FI08016P-RELATED"/>
    <property type="match status" value="1"/>
</dbReference>
<protein>
    <submittedName>
        <fullName evidence="2">Uncharacterized protein</fullName>
    </submittedName>
</protein>
<evidence type="ECO:0000313" key="3">
    <source>
        <dbReference type="Proteomes" id="UP000708208"/>
    </source>
</evidence>
<dbReference type="InterPro" id="IPR004245">
    <property type="entry name" value="DUF229"/>
</dbReference>
<keyword evidence="3" id="KW-1185">Reference proteome</keyword>